<dbReference type="NCBIfam" id="TIGR00229">
    <property type="entry name" value="sensory_box"/>
    <property type="match status" value="2"/>
</dbReference>
<dbReference type="STRING" id="89784.SAMN04489725_13012"/>
<feature type="domain" description="PAS" evidence="1">
    <location>
        <begin position="8"/>
        <end position="77"/>
    </location>
</feature>
<dbReference type="EMBL" id="BSRA01000016">
    <property type="protein sequence ID" value="GLV14727.1"/>
    <property type="molecule type" value="Genomic_DNA"/>
</dbReference>
<dbReference type="PROSITE" id="PS50887">
    <property type="entry name" value="GGDEF"/>
    <property type="match status" value="1"/>
</dbReference>
<proteinExistence type="predicted"/>
<evidence type="ECO:0000259" key="1">
    <source>
        <dbReference type="PROSITE" id="PS50112"/>
    </source>
</evidence>
<evidence type="ECO:0000313" key="4">
    <source>
        <dbReference type="EMBL" id="GLV14727.1"/>
    </source>
</evidence>
<evidence type="ECO:0000259" key="2">
    <source>
        <dbReference type="PROSITE" id="PS50113"/>
    </source>
</evidence>
<dbReference type="SMART" id="SM00086">
    <property type="entry name" value="PAC"/>
    <property type="match status" value="1"/>
</dbReference>
<organism evidence="5 6">
    <name type="scientific">Alicyclobacillus hesperidum</name>
    <dbReference type="NCBI Taxonomy" id="89784"/>
    <lineage>
        <taxon>Bacteria</taxon>
        <taxon>Bacillati</taxon>
        <taxon>Bacillota</taxon>
        <taxon>Bacilli</taxon>
        <taxon>Bacillales</taxon>
        <taxon>Alicyclobacillaceae</taxon>
        <taxon>Alicyclobacillus</taxon>
    </lineage>
</organism>
<keyword evidence="6" id="KW-1185">Reference proteome</keyword>
<feature type="domain" description="PAC" evidence="2">
    <location>
        <begin position="205"/>
        <end position="257"/>
    </location>
</feature>
<dbReference type="PROSITE" id="PS50113">
    <property type="entry name" value="PAC"/>
    <property type="match status" value="1"/>
</dbReference>
<dbReference type="InterPro" id="IPR013767">
    <property type="entry name" value="PAS_fold"/>
</dbReference>
<evidence type="ECO:0000313" key="5">
    <source>
        <dbReference type="EMBL" id="SDX01686.1"/>
    </source>
</evidence>
<feature type="domain" description="GGDEF" evidence="3">
    <location>
        <begin position="289"/>
        <end position="422"/>
    </location>
</feature>
<dbReference type="CDD" id="cd00130">
    <property type="entry name" value="PAS"/>
    <property type="match status" value="2"/>
</dbReference>
<dbReference type="InterPro" id="IPR029787">
    <property type="entry name" value="Nucleotide_cyclase"/>
</dbReference>
<dbReference type="Pfam" id="PF08447">
    <property type="entry name" value="PAS_3"/>
    <property type="match status" value="1"/>
</dbReference>
<dbReference type="Pfam" id="PF00989">
    <property type="entry name" value="PAS"/>
    <property type="match status" value="1"/>
</dbReference>
<dbReference type="InterPro" id="IPR035965">
    <property type="entry name" value="PAS-like_dom_sf"/>
</dbReference>
<dbReference type="RefSeq" id="WP_218129488.1">
    <property type="nucleotide sequence ID" value="NZ_FNOJ01000030.1"/>
</dbReference>
<dbReference type="PROSITE" id="PS50112">
    <property type="entry name" value="PAS"/>
    <property type="match status" value="2"/>
</dbReference>
<dbReference type="InterPro" id="IPR043128">
    <property type="entry name" value="Rev_trsase/Diguanyl_cyclase"/>
</dbReference>
<dbReference type="InterPro" id="IPR001610">
    <property type="entry name" value="PAC"/>
</dbReference>
<evidence type="ECO:0000259" key="3">
    <source>
        <dbReference type="PROSITE" id="PS50887"/>
    </source>
</evidence>
<dbReference type="GO" id="GO:0006355">
    <property type="term" value="P:regulation of DNA-templated transcription"/>
    <property type="evidence" value="ECO:0007669"/>
    <property type="project" value="InterPro"/>
</dbReference>
<dbReference type="InterPro" id="IPR052155">
    <property type="entry name" value="Biofilm_reg_signaling"/>
</dbReference>
<dbReference type="Pfam" id="PF00990">
    <property type="entry name" value="GGDEF"/>
    <property type="match status" value="1"/>
</dbReference>
<feature type="domain" description="PAS" evidence="1">
    <location>
        <begin position="133"/>
        <end position="193"/>
    </location>
</feature>
<dbReference type="PANTHER" id="PTHR44757:SF2">
    <property type="entry name" value="BIOFILM ARCHITECTURE MAINTENANCE PROTEIN MBAA"/>
    <property type="match status" value="1"/>
</dbReference>
<dbReference type="SUPFAM" id="SSF55073">
    <property type="entry name" value="Nucleotide cyclase"/>
    <property type="match status" value="1"/>
</dbReference>
<dbReference type="NCBIfam" id="TIGR00254">
    <property type="entry name" value="GGDEF"/>
    <property type="match status" value="1"/>
</dbReference>
<accession>A0A1H2Y955</accession>
<reference evidence="6" key="2">
    <citation type="submission" date="2016-10" db="EMBL/GenBank/DDBJ databases">
        <authorList>
            <person name="Varghese N."/>
        </authorList>
    </citation>
    <scope>NUCLEOTIDE SEQUENCE [LARGE SCALE GENOMIC DNA]</scope>
    <source>
        <strain evidence="6">DSM 12489</strain>
    </source>
</reference>
<reference evidence="5" key="1">
    <citation type="submission" date="2016-10" db="EMBL/GenBank/DDBJ databases">
        <authorList>
            <person name="de Groot N.N."/>
        </authorList>
    </citation>
    <scope>NUCLEOTIDE SEQUENCE [LARGE SCALE GENOMIC DNA]</scope>
    <source>
        <strain evidence="5">DSM 12489</strain>
    </source>
</reference>
<dbReference type="Proteomes" id="UP001157137">
    <property type="component" value="Unassembled WGS sequence"/>
</dbReference>
<name>A0A1H2Y955_9BACL</name>
<gene>
    <name evidence="4" type="ORF">Heshes_24110</name>
    <name evidence="5" type="ORF">SAMN04489725_13012</name>
</gene>
<protein>
    <submittedName>
        <fullName evidence="5">PAS domain S-box-containing protein/diguanylate cyclase (GGDEF) domain-containing protein</fullName>
    </submittedName>
</protein>
<dbReference type="InterPro" id="IPR013655">
    <property type="entry name" value="PAS_fold_3"/>
</dbReference>
<sequence length="426" mass="48212">MHSSGLSSRDPFAWLSRQAPIAVYGVDPQGRVTVWSPPAERIFGWLEDEVIGREVPFVPDDEREQARQLVHHVRRHGSVNGRLVKRQTKSGQTIDVVVWAYAQYDEAGQYQGVLAFATEDFRTTELSAQLEQAKTTIERILDTVDVCLFAHDIQNHRVVYGSKGGEKIYGYTHEEFRQNPMLWLEVVHPDDTELAYVPLNGPGPIRTEYRIIRKDGEVRWVANSLYPRYDDCGRPVFVEGLTIDITERKEHQRELFKMAYTDLLTGLPNRQRFELDLADSVTKALEGQTKLAVMLLDFDGFKNVNDTFGHHFGDETLKAIAARLREATADGATVYRMGGDEFTIVIDPVTGECDVREQAERCLARFQEPLCVGGEFLTIGCSIGAAICPDHSSDVDTLQRYADMAMYSAKEHGGQQYRIHLAQRQT</sequence>
<dbReference type="SMART" id="SM00267">
    <property type="entry name" value="GGDEF"/>
    <property type="match status" value="1"/>
</dbReference>
<dbReference type="PANTHER" id="PTHR44757">
    <property type="entry name" value="DIGUANYLATE CYCLASE DGCP"/>
    <property type="match status" value="1"/>
</dbReference>
<dbReference type="AlphaFoldDB" id="A0A1H2Y955"/>
<dbReference type="InterPro" id="IPR000160">
    <property type="entry name" value="GGDEF_dom"/>
</dbReference>
<dbReference type="EMBL" id="FNOJ01000030">
    <property type="protein sequence ID" value="SDX01686.1"/>
    <property type="molecule type" value="Genomic_DNA"/>
</dbReference>
<dbReference type="Gene3D" id="3.30.70.270">
    <property type="match status" value="1"/>
</dbReference>
<dbReference type="SUPFAM" id="SSF55785">
    <property type="entry name" value="PYP-like sensor domain (PAS domain)"/>
    <property type="match status" value="2"/>
</dbReference>
<dbReference type="Gene3D" id="3.30.450.20">
    <property type="entry name" value="PAS domain"/>
    <property type="match status" value="2"/>
</dbReference>
<dbReference type="InterPro" id="IPR000700">
    <property type="entry name" value="PAS-assoc_C"/>
</dbReference>
<evidence type="ECO:0000313" key="6">
    <source>
        <dbReference type="Proteomes" id="UP000182589"/>
    </source>
</evidence>
<dbReference type="CDD" id="cd01949">
    <property type="entry name" value="GGDEF"/>
    <property type="match status" value="1"/>
</dbReference>
<dbReference type="SMART" id="SM00091">
    <property type="entry name" value="PAS"/>
    <property type="match status" value="2"/>
</dbReference>
<dbReference type="InterPro" id="IPR000014">
    <property type="entry name" value="PAS"/>
</dbReference>
<reference evidence="4" key="3">
    <citation type="submission" date="2023-02" db="EMBL/GenBank/DDBJ databases">
        <title>Proposal of a novel subspecies: Alicyclobacillus hesperidum subspecies aegle.</title>
        <authorList>
            <person name="Goto K."/>
            <person name="Fujii T."/>
            <person name="Yasui K."/>
            <person name="Mochida K."/>
            <person name="Kato-Tanaka Y."/>
            <person name="Morohoshi S."/>
            <person name="An S.Y."/>
            <person name="Kasai H."/>
            <person name="Yokota A."/>
        </authorList>
    </citation>
    <scope>NUCLEOTIDE SEQUENCE</scope>
    <source>
        <strain evidence="4">DSM 12766</strain>
    </source>
</reference>
<dbReference type="Proteomes" id="UP000182589">
    <property type="component" value="Unassembled WGS sequence"/>
</dbReference>